<organism evidence="3 4">
    <name type="scientific">Bordetella hinzii OH87 BAL007II</name>
    <dbReference type="NCBI Taxonomy" id="1331262"/>
    <lineage>
        <taxon>Bacteria</taxon>
        <taxon>Pseudomonadati</taxon>
        <taxon>Pseudomonadota</taxon>
        <taxon>Betaproteobacteria</taxon>
        <taxon>Burkholderiales</taxon>
        <taxon>Alcaligenaceae</taxon>
        <taxon>Bordetella</taxon>
    </lineage>
</organism>
<dbReference type="InterPro" id="IPR014748">
    <property type="entry name" value="Enoyl-CoA_hydra_C"/>
</dbReference>
<sequence>MSTTTHEQDEVLLQSGEGILTITINRPQARNAVTLAVARGIAAAIDELDARDDLRIGILTGAGGSFCAGMDLKGFLRGERPSIEGRGFGGLTMRPPKKPLIAAVEGYALAGGFELVLACDLVVAADNAQFGVPEVKRGLAATGGGLLRLPRQLPYRVALELALTGDMFPAARAYHHGLINQLTEPGQALAGARELAQRIVANGPLAVAASKRVIIESQGWPADELWSRQAALTEHVFNSEDAREGSAAFAQKRAPVWQGK</sequence>
<evidence type="ECO:0000256" key="1">
    <source>
        <dbReference type="ARBA" id="ARBA00005254"/>
    </source>
</evidence>
<evidence type="ECO:0000256" key="2">
    <source>
        <dbReference type="RuleBase" id="RU003707"/>
    </source>
</evidence>
<reference evidence="3 4" key="1">
    <citation type="submission" date="2014-03" db="EMBL/GenBank/DDBJ databases">
        <title>Genome sequence of Bordetella hinzii.</title>
        <authorList>
            <person name="Register K."/>
            <person name="Harvill E."/>
            <person name="Goodfield L.L."/>
            <person name="Ivanov Y.V."/>
            <person name="Meyer J.A."/>
            <person name="Muse S.J."/>
            <person name="Jacobs N."/>
            <person name="Bendor L."/>
            <person name="Smallridge W.E."/>
            <person name="Brinkac L.M."/>
            <person name="Sanka R."/>
            <person name="Kim M."/>
            <person name="Losada L."/>
        </authorList>
    </citation>
    <scope>NUCLEOTIDE SEQUENCE [LARGE SCALE GENOMIC DNA]</scope>
    <source>
        <strain evidence="3 4">OH87 BAL007II</strain>
    </source>
</reference>
<dbReference type="Pfam" id="PF00378">
    <property type="entry name" value="ECH_1"/>
    <property type="match status" value="1"/>
</dbReference>
<dbReference type="RefSeq" id="WP_032962247.1">
    <property type="nucleotide sequence ID" value="NZ_JHEM01000010.1"/>
</dbReference>
<dbReference type="Gene3D" id="3.90.226.10">
    <property type="entry name" value="2-enoyl-CoA Hydratase, Chain A, domain 1"/>
    <property type="match status" value="1"/>
</dbReference>
<dbReference type="InterPro" id="IPR001753">
    <property type="entry name" value="Enoyl-CoA_hydra/iso"/>
</dbReference>
<comment type="similarity">
    <text evidence="1 2">Belongs to the enoyl-CoA hydratase/isomerase family.</text>
</comment>
<evidence type="ECO:0000313" key="3">
    <source>
        <dbReference type="EMBL" id="KCB24877.1"/>
    </source>
</evidence>
<dbReference type="InterPro" id="IPR018376">
    <property type="entry name" value="Enoyl-CoA_hyd/isom_CS"/>
</dbReference>
<keyword evidence="4" id="KW-1185">Reference proteome</keyword>
<dbReference type="CDD" id="cd06558">
    <property type="entry name" value="crotonase-like"/>
    <property type="match status" value="1"/>
</dbReference>
<dbReference type="InterPro" id="IPR029045">
    <property type="entry name" value="ClpP/crotonase-like_dom_sf"/>
</dbReference>
<dbReference type="Proteomes" id="UP000025748">
    <property type="component" value="Unassembled WGS sequence"/>
</dbReference>
<comment type="caution">
    <text evidence="3">The sequence shown here is derived from an EMBL/GenBank/DDBJ whole genome shotgun (WGS) entry which is preliminary data.</text>
</comment>
<evidence type="ECO:0000313" key="4">
    <source>
        <dbReference type="Proteomes" id="UP000025748"/>
    </source>
</evidence>
<dbReference type="NCBIfam" id="NF006100">
    <property type="entry name" value="PRK08252.1"/>
    <property type="match status" value="1"/>
</dbReference>
<accession>A0ABR4R2E9</accession>
<protein>
    <submittedName>
        <fullName evidence="3">Enoyl-CoA hydratase/isomerase family protein</fullName>
    </submittedName>
</protein>
<dbReference type="EMBL" id="JHEM01000010">
    <property type="protein sequence ID" value="KCB24877.1"/>
    <property type="molecule type" value="Genomic_DNA"/>
</dbReference>
<dbReference type="SUPFAM" id="SSF52096">
    <property type="entry name" value="ClpP/crotonase"/>
    <property type="match status" value="1"/>
</dbReference>
<dbReference type="PROSITE" id="PS00166">
    <property type="entry name" value="ENOYL_COA_HYDRATASE"/>
    <property type="match status" value="1"/>
</dbReference>
<dbReference type="Gene3D" id="1.10.12.10">
    <property type="entry name" value="Lyase 2-enoyl-coa Hydratase, Chain A, domain 2"/>
    <property type="match status" value="1"/>
</dbReference>
<dbReference type="GeneID" id="92993091"/>
<name>A0ABR4R2E9_9BORD</name>
<dbReference type="PANTHER" id="PTHR43802:SF1">
    <property type="entry name" value="IP11341P-RELATED"/>
    <property type="match status" value="1"/>
</dbReference>
<gene>
    <name evidence="3" type="ORF">L544_0877</name>
</gene>
<dbReference type="PANTHER" id="PTHR43802">
    <property type="entry name" value="ENOYL-COA HYDRATASE"/>
    <property type="match status" value="1"/>
</dbReference>
<proteinExistence type="inferred from homology"/>